<dbReference type="PANTHER" id="PTHR43794:SF11">
    <property type="entry name" value="AMIDOHYDROLASE-RELATED DOMAIN-CONTAINING PROTEIN"/>
    <property type="match status" value="1"/>
</dbReference>
<feature type="binding site" evidence="5">
    <location>
        <position position="69"/>
    </location>
    <ligand>
        <name>Zn(2+)</name>
        <dbReference type="ChEBI" id="CHEBI:29105"/>
    </ligand>
</feature>
<gene>
    <name evidence="5" type="primary">mtaD</name>
    <name evidence="7" type="ORF">A2151_00555</name>
</gene>
<comment type="catalytic activity">
    <reaction evidence="5">
        <text>S-adenosyl-L-homocysteine + H2O + H(+) = S-inosyl-L-homocysteine + NH4(+)</text>
        <dbReference type="Rhea" id="RHEA:20716"/>
        <dbReference type="ChEBI" id="CHEBI:15377"/>
        <dbReference type="ChEBI" id="CHEBI:15378"/>
        <dbReference type="ChEBI" id="CHEBI:28938"/>
        <dbReference type="ChEBI" id="CHEBI:57856"/>
        <dbReference type="ChEBI" id="CHEBI:57985"/>
        <dbReference type="EC" id="3.5.4.28"/>
    </reaction>
</comment>
<dbReference type="InterPro" id="IPR006680">
    <property type="entry name" value="Amidohydro-rel"/>
</dbReference>
<comment type="caution">
    <text evidence="5">Lacks conserved residue(s) required for the propagation of feature annotation.</text>
</comment>
<dbReference type="Gene3D" id="3.20.20.140">
    <property type="entry name" value="Metal-dependent hydrolases"/>
    <property type="match status" value="1"/>
</dbReference>
<organism evidence="7 8">
    <name type="scientific">Candidatus Muproteobacteria bacterium RBG_16_65_34</name>
    <dbReference type="NCBI Taxonomy" id="1817760"/>
    <lineage>
        <taxon>Bacteria</taxon>
        <taxon>Pseudomonadati</taxon>
        <taxon>Pseudomonadota</taxon>
        <taxon>Candidatus Muproteobacteria</taxon>
    </lineage>
</organism>
<feature type="binding site" evidence="5">
    <location>
        <position position="218"/>
    </location>
    <ligand>
        <name>Zn(2+)</name>
        <dbReference type="ChEBI" id="CHEBI:29105"/>
    </ligand>
</feature>
<feature type="binding site" evidence="5">
    <location>
        <position position="191"/>
    </location>
    <ligand>
        <name>substrate</name>
    </ligand>
</feature>
<dbReference type="InterPro" id="IPR011059">
    <property type="entry name" value="Metal-dep_hydrolase_composite"/>
</dbReference>
<comment type="caution">
    <text evidence="7">The sequence shown here is derived from an EMBL/GenBank/DDBJ whole genome shotgun (WGS) entry which is preliminary data.</text>
</comment>
<keyword evidence="3 5" id="KW-0378">Hydrolase</keyword>
<evidence type="ECO:0000256" key="5">
    <source>
        <dbReference type="HAMAP-Rule" id="MF_01281"/>
    </source>
</evidence>
<dbReference type="InterPro" id="IPR023512">
    <property type="entry name" value="Deaminase_MtaD/DadD"/>
</dbReference>
<dbReference type="STRING" id="1817760.A2151_00555"/>
<dbReference type="InterPro" id="IPR050287">
    <property type="entry name" value="MTA/SAH_deaminase"/>
</dbReference>
<dbReference type="SUPFAM" id="SSF51338">
    <property type="entry name" value="Composite domain of metallo-dependent hydrolases"/>
    <property type="match status" value="1"/>
</dbReference>
<dbReference type="EMBL" id="MFSU01000034">
    <property type="protein sequence ID" value="OGI48203.1"/>
    <property type="molecule type" value="Genomic_DNA"/>
</dbReference>
<comment type="function">
    <text evidence="5">Catalyzes the deamination of 5-methylthioadenosine and S-adenosyl-L-homocysteine into 5-methylthioinosine and S-inosyl-L-homocysteine, respectively. Is also able to deaminate adenosine.</text>
</comment>
<dbReference type="NCBIfam" id="NF006549">
    <property type="entry name" value="PRK09045.1"/>
    <property type="match status" value="1"/>
</dbReference>
<dbReference type="FunFam" id="3.20.20.140:FF:000014">
    <property type="entry name" value="5-methylthioadenosine/S-adenosylhomocysteine deaminase"/>
    <property type="match status" value="1"/>
</dbReference>
<name>A0A1F6TST9_9PROT</name>
<evidence type="ECO:0000313" key="7">
    <source>
        <dbReference type="EMBL" id="OGI48203.1"/>
    </source>
</evidence>
<keyword evidence="4 5" id="KW-0862">Zinc</keyword>
<dbReference type="HAMAP" id="MF_01281">
    <property type="entry name" value="MTA_SAH_deamin"/>
    <property type="match status" value="1"/>
</dbReference>
<feature type="binding site" evidence="5">
    <location>
        <position position="221"/>
    </location>
    <ligand>
        <name>substrate</name>
    </ligand>
</feature>
<reference evidence="7 8" key="1">
    <citation type="journal article" date="2016" name="Nat. Commun.">
        <title>Thousands of microbial genomes shed light on interconnected biogeochemical processes in an aquifer system.</title>
        <authorList>
            <person name="Anantharaman K."/>
            <person name="Brown C.T."/>
            <person name="Hug L.A."/>
            <person name="Sharon I."/>
            <person name="Castelle C.J."/>
            <person name="Probst A.J."/>
            <person name="Thomas B.C."/>
            <person name="Singh A."/>
            <person name="Wilkins M.J."/>
            <person name="Karaoz U."/>
            <person name="Brodie E.L."/>
            <person name="Williams K.H."/>
            <person name="Hubbard S.S."/>
            <person name="Banfield J.F."/>
        </authorList>
    </citation>
    <scope>NUCLEOTIDE SEQUENCE [LARGE SCALE GENOMIC DNA]</scope>
</reference>
<comment type="similarity">
    <text evidence="1">Belongs to the metallo-dependent hydrolases superfamily. ATZ/TRZ family.</text>
</comment>
<feature type="binding site" evidence="5">
    <location>
        <position position="71"/>
    </location>
    <ligand>
        <name>Zn(2+)</name>
        <dbReference type="ChEBI" id="CHEBI:29105"/>
    </ligand>
</feature>
<dbReference type="Proteomes" id="UP000178885">
    <property type="component" value="Unassembled WGS sequence"/>
</dbReference>
<feature type="binding site" evidence="5">
    <location>
        <position position="306"/>
    </location>
    <ligand>
        <name>Zn(2+)</name>
        <dbReference type="ChEBI" id="CHEBI:29105"/>
    </ligand>
</feature>
<evidence type="ECO:0000256" key="3">
    <source>
        <dbReference type="ARBA" id="ARBA00022801"/>
    </source>
</evidence>
<evidence type="ECO:0000256" key="1">
    <source>
        <dbReference type="ARBA" id="ARBA00006745"/>
    </source>
</evidence>
<dbReference type="EC" id="3.5.4.31" evidence="5"/>
<dbReference type="GO" id="GO:0050270">
    <property type="term" value="F:S-adenosylhomocysteine deaminase activity"/>
    <property type="evidence" value="ECO:0007669"/>
    <property type="project" value="UniProtKB-UniRule"/>
</dbReference>
<dbReference type="AlphaFoldDB" id="A0A1F6TST9"/>
<comment type="similarity">
    <text evidence="5">Belongs to the metallo-dependent hydrolases superfamily. MTA/SAH deaminase family.</text>
</comment>
<dbReference type="Pfam" id="PF01979">
    <property type="entry name" value="Amidohydro_1"/>
    <property type="match status" value="1"/>
</dbReference>
<dbReference type="GO" id="GO:0046872">
    <property type="term" value="F:metal ion binding"/>
    <property type="evidence" value="ECO:0007669"/>
    <property type="project" value="UniProtKB-KW"/>
</dbReference>
<dbReference type="InterPro" id="IPR032466">
    <property type="entry name" value="Metal_Hydrolase"/>
</dbReference>
<comment type="cofactor">
    <cofactor evidence="5">
        <name>Zn(2+)</name>
        <dbReference type="ChEBI" id="CHEBI:29105"/>
    </cofactor>
    <text evidence="5">Binds 1 zinc ion per subunit.</text>
</comment>
<feature type="binding site" evidence="5">
    <location>
        <position position="98"/>
    </location>
    <ligand>
        <name>substrate</name>
    </ligand>
</feature>
<feature type="domain" description="Amidohydrolase-related" evidence="6">
    <location>
        <begin position="61"/>
        <end position="409"/>
    </location>
</feature>
<dbReference type="SUPFAM" id="SSF51556">
    <property type="entry name" value="Metallo-dependent hydrolases"/>
    <property type="match status" value="1"/>
</dbReference>
<proteinExistence type="inferred from homology"/>
<protein>
    <recommendedName>
        <fullName evidence="5">5-methylthioadenosine/S-adenosylhomocysteine deaminase</fullName>
        <shortName evidence="5">MTA/SAH deaminase</shortName>
        <ecNumber evidence="5">3.5.4.28</ecNumber>
        <ecNumber evidence="5">3.5.4.31</ecNumber>
    </recommendedName>
</protein>
<comment type="catalytic activity">
    <reaction evidence="5">
        <text>S-methyl-5'-thioadenosine + H2O + H(+) = S-methyl-5'-thioinosine + NH4(+)</text>
        <dbReference type="Rhea" id="RHEA:25025"/>
        <dbReference type="ChEBI" id="CHEBI:15377"/>
        <dbReference type="ChEBI" id="CHEBI:15378"/>
        <dbReference type="ChEBI" id="CHEBI:17509"/>
        <dbReference type="ChEBI" id="CHEBI:28938"/>
        <dbReference type="ChEBI" id="CHEBI:48595"/>
        <dbReference type="EC" id="3.5.4.31"/>
    </reaction>
</comment>
<dbReference type="PANTHER" id="PTHR43794">
    <property type="entry name" value="AMINOHYDROLASE SSNA-RELATED"/>
    <property type="match status" value="1"/>
</dbReference>
<evidence type="ECO:0000256" key="2">
    <source>
        <dbReference type="ARBA" id="ARBA00022723"/>
    </source>
</evidence>
<evidence type="ECO:0000256" key="4">
    <source>
        <dbReference type="ARBA" id="ARBA00022833"/>
    </source>
</evidence>
<dbReference type="CDD" id="cd01298">
    <property type="entry name" value="ATZ_TRZ_like"/>
    <property type="match status" value="1"/>
</dbReference>
<evidence type="ECO:0000259" key="6">
    <source>
        <dbReference type="Pfam" id="PF01979"/>
    </source>
</evidence>
<sequence>MQHMDTIIHARWVIPVEPSDVALDRHAVAIRDGAIVEILPSSAVAQKYRATETVDLPQHALIPGLVNAHTHAAMSLFRGLADDLPLMDWLNNHIWPAEGKWVGPEFVRDGTELAVAEMLKGGTTCFNDMYFFPDETARVAHAAGIRACVGLIMLDFPSAWAQSPEEYLHKGLALRDDLKHSGLVTTAFAPHAPYTVSDGPLEKIRMYSDELNIPVHMHVHETAHEVDEAMVRYGVRPLERLANLGLLGPRLMAVHMTQLLPGEIATLAKLNAHVVHCPESNLKLASGFCPVHELGRAGVNVALGTDGAASNNDLDMLDEMRAAALLAKGVAREATAVPAHAALAMATLNGARALGLEERIGSLRPGKRADLAAVDLSDISSQPVYDPISQVVYTAGRNQVTDVWVDGKRLLAERRLTTLDEEAIVRKAQAWRDKIKAV</sequence>
<keyword evidence="2 5" id="KW-0479">Metal-binding</keyword>
<dbReference type="GO" id="GO:0090614">
    <property type="term" value="F:5'-methylthioadenosine deaminase activity"/>
    <property type="evidence" value="ECO:0007669"/>
    <property type="project" value="UniProtKB-UniRule"/>
</dbReference>
<feature type="binding site" evidence="5">
    <location>
        <position position="306"/>
    </location>
    <ligand>
        <name>substrate</name>
    </ligand>
</feature>
<accession>A0A1F6TST9</accession>
<dbReference type="Gene3D" id="2.30.40.10">
    <property type="entry name" value="Urease, subunit C, domain 1"/>
    <property type="match status" value="1"/>
</dbReference>
<evidence type="ECO:0000313" key="8">
    <source>
        <dbReference type="Proteomes" id="UP000178885"/>
    </source>
</evidence>
<dbReference type="EC" id="3.5.4.28" evidence="5"/>